<evidence type="ECO:0000313" key="3">
    <source>
        <dbReference type="Proteomes" id="UP000627253"/>
    </source>
</evidence>
<sequence>VTAGGELDSPSATEVQLDTLCLQGRESLNADTLDVLPQKEVQSSEPQAAASEADSQMQTAGGSLEHCTTPEVLRSKAPQTEGPECEVRLPDTYLSPTLNSCDNTLLGTTDKVWHLLYLPGVVYQNEEGKWVTDLAYYTSFDEEQDLNLSEDDKINEEFIT</sequence>
<dbReference type="GO" id="GO:0090222">
    <property type="term" value="P:centrosome-templated microtubule nucleation"/>
    <property type="evidence" value="ECO:0007669"/>
    <property type="project" value="InterPro"/>
</dbReference>
<dbReference type="Pfam" id="PF25763">
    <property type="entry name" value="Aurora-A_bind_CEP192"/>
    <property type="match status" value="1"/>
</dbReference>
<dbReference type="InterPro" id="IPR057662">
    <property type="entry name" value="CEP192_Aurora-A_bind"/>
</dbReference>
<dbReference type="PANTHER" id="PTHR16029:SF11">
    <property type="entry name" value="CENTROSOMAL PROTEIN OF 192 KDA"/>
    <property type="match status" value="1"/>
</dbReference>
<dbReference type="AlphaFoldDB" id="A0A852IRN5"/>
<organism evidence="2 3">
    <name type="scientific">Tricholaema leucomelas</name>
    <name type="common">pied barbet</name>
    <dbReference type="NCBI Taxonomy" id="240729"/>
    <lineage>
        <taxon>Eukaryota</taxon>
        <taxon>Metazoa</taxon>
        <taxon>Chordata</taxon>
        <taxon>Craniata</taxon>
        <taxon>Vertebrata</taxon>
        <taxon>Euteleostomi</taxon>
        <taxon>Archelosauria</taxon>
        <taxon>Archosauria</taxon>
        <taxon>Dinosauria</taxon>
        <taxon>Saurischia</taxon>
        <taxon>Theropoda</taxon>
        <taxon>Coelurosauria</taxon>
        <taxon>Aves</taxon>
        <taxon>Neognathae</taxon>
        <taxon>Neoaves</taxon>
        <taxon>Telluraves</taxon>
        <taxon>Coraciimorphae</taxon>
        <taxon>Piciformes</taxon>
        <taxon>Lybiidae</taxon>
        <taxon>Tricholaema lacrymosa</taxon>
    </lineage>
</organism>
<dbReference type="GO" id="GO:0000242">
    <property type="term" value="C:pericentriolar material"/>
    <property type="evidence" value="ECO:0007669"/>
    <property type="project" value="TreeGrafter"/>
</dbReference>
<dbReference type="EMBL" id="WAAF01010422">
    <property type="protein sequence ID" value="NXX44672.1"/>
    <property type="molecule type" value="Genomic_DNA"/>
</dbReference>
<dbReference type="Proteomes" id="UP000627253">
    <property type="component" value="Unassembled WGS sequence"/>
</dbReference>
<dbReference type="GO" id="GO:0005814">
    <property type="term" value="C:centriole"/>
    <property type="evidence" value="ECO:0007669"/>
    <property type="project" value="TreeGrafter"/>
</dbReference>
<dbReference type="InterPro" id="IPR039103">
    <property type="entry name" value="Spd-2/CEP192"/>
</dbReference>
<dbReference type="GO" id="GO:0051298">
    <property type="term" value="P:centrosome duplication"/>
    <property type="evidence" value="ECO:0007669"/>
    <property type="project" value="InterPro"/>
</dbReference>
<dbReference type="GO" id="GO:0005737">
    <property type="term" value="C:cytoplasm"/>
    <property type="evidence" value="ECO:0007669"/>
    <property type="project" value="TreeGrafter"/>
</dbReference>
<protein>
    <submittedName>
        <fullName evidence="2">CE192 protein</fullName>
    </submittedName>
</protein>
<gene>
    <name evidence="2" type="primary">Cep192_0</name>
    <name evidence="2" type="ORF">TRILEU_R07801</name>
</gene>
<evidence type="ECO:0000313" key="2">
    <source>
        <dbReference type="EMBL" id="NXX44672.1"/>
    </source>
</evidence>
<dbReference type="GO" id="GO:0090307">
    <property type="term" value="P:mitotic spindle assembly"/>
    <property type="evidence" value="ECO:0007669"/>
    <property type="project" value="TreeGrafter"/>
</dbReference>
<dbReference type="PANTHER" id="PTHR16029">
    <property type="entry name" value="CENTROSOMAL PROTEIN OF 192 KDA"/>
    <property type="match status" value="1"/>
</dbReference>
<reference evidence="2" key="1">
    <citation type="submission" date="2020-02" db="EMBL/GenBank/DDBJ databases">
        <title>Bird 10,000 Genomes (B10K) Project - Family phase.</title>
        <authorList>
            <person name="Zhang G."/>
        </authorList>
    </citation>
    <scope>NUCLEOTIDE SEQUENCE</scope>
    <source>
        <strain evidence="2">B10K-DU-002-37</strain>
        <tissue evidence="2">Muscle</tissue>
    </source>
</reference>
<feature type="non-terminal residue" evidence="2">
    <location>
        <position position="160"/>
    </location>
</feature>
<dbReference type="GO" id="GO:0071539">
    <property type="term" value="P:protein localization to centrosome"/>
    <property type="evidence" value="ECO:0007669"/>
    <property type="project" value="InterPro"/>
</dbReference>
<evidence type="ECO:0000256" key="1">
    <source>
        <dbReference type="SAM" id="MobiDB-lite"/>
    </source>
</evidence>
<keyword evidence="3" id="KW-1185">Reference proteome</keyword>
<feature type="region of interest" description="Disordered" evidence="1">
    <location>
        <begin position="32"/>
        <end position="68"/>
    </location>
</feature>
<proteinExistence type="predicted"/>
<dbReference type="OrthoDB" id="67059at2759"/>
<feature type="non-terminal residue" evidence="2">
    <location>
        <position position="1"/>
    </location>
</feature>
<feature type="compositionally biased region" description="Low complexity" evidence="1">
    <location>
        <begin position="40"/>
        <end position="56"/>
    </location>
</feature>
<dbReference type="GO" id="GO:0019901">
    <property type="term" value="F:protein kinase binding"/>
    <property type="evidence" value="ECO:0007669"/>
    <property type="project" value="TreeGrafter"/>
</dbReference>
<comment type="caution">
    <text evidence="2">The sequence shown here is derived from an EMBL/GenBank/DDBJ whole genome shotgun (WGS) entry which is preliminary data.</text>
</comment>
<accession>A0A852IRN5</accession>
<name>A0A852IRN5_9PICI</name>